<proteinExistence type="predicted"/>
<dbReference type="EMBL" id="QAYE01000005">
    <property type="protein sequence ID" value="PTW46429.1"/>
    <property type="molecule type" value="Genomic_DNA"/>
</dbReference>
<gene>
    <name evidence="1" type="ORF">C8J25_105210</name>
</gene>
<accession>A0A2T5U4H8</accession>
<comment type="caution">
    <text evidence="1">The sequence shown here is derived from an EMBL/GenBank/DDBJ whole genome shotgun (WGS) entry which is preliminary data.</text>
</comment>
<evidence type="ECO:0000313" key="2">
    <source>
        <dbReference type="Proteomes" id="UP000244013"/>
    </source>
</evidence>
<dbReference type="Proteomes" id="UP000244013">
    <property type="component" value="Unassembled WGS sequence"/>
</dbReference>
<organism evidence="1 2">
    <name type="scientific">Sphingomonas faeni</name>
    <dbReference type="NCBI Taxonomy" id="185950"/>
    <lineage>
        <taxon>Bacteria</taxon>
        <taxon>Pseudomonadati</taxon>
        <taxon>Pseudomonadota</taxon>
        <taxon>Alphaproteobacteria</taxon>
        <taxon>Sphingomonadales</taxon>
        <taxon>Sphingomonadaceae</taxon>
        <taxon>Sphingomonas</taxon>
    </lineage>
</organism>
<reference evidence="1 2" key="1">
    <citation type="submission" date="2018-04" db="EMBL/GenBank/DDBJ databases">
        <title>Genomic Encyclopedia of Type Strains, Phase III (KMG-III): the genomes of soil and plant-associated and newly described type strains.</title>
        <authorList>
            <person name="Whitman W."/>
        </authorList>
    </citation>
    <scope>NUCLEOTIDE SEQUENCE [LARGE SCALE GENOMIC DNA]</scope>
    <source>
        <strain evidence="1 2">MA-olki</strain>
    </source>
</reference>
<protein>
    <submittedName>
        <fullName evidence="1">Uncharacterized protein</fullName>
    </submittedName>
</protein>
<sequence length="120" mass="13601">MLAEKTKDWDGNAVRKWLDARGIAARSEQVVAERGGRELQDDCDKASAEEMVCALMNRKGVADCQAAFAAALSAILERDEYIWRGVYNDTRFDRHVRSYARKLVKMAKTNTGFENVAHYQ</sequence>
<name>A0A2T5U4H8_9SPHN</name>
<evidence type="ECO:0000313" key="1">
    <source>
        <dbReference type="EMBL" id="PTW46429.1"/>
    </source>
</evidence>
<dbReference type="AlphaFoldDB" id="A0A2T5U4H8"/>